<feature type="non-terminal residue" evidence="5">
    <location>
        <position position="625"/>
    </location>
</feature>
<gene>
    <name evidence="5" type="ORF">ACN38_g13165</name>
</gene>
<comment type="caution">
    <text evidence="5">The sequence shown here is derived from an EMBL/GenBank/DDBJ whole genome shotgun (WGS) entry which is preliminary data.</text>
</comment>
<dbReference type="InterPro" id="IPR043502">
    <property type="entry name" value="DNA/RNA_pol_sf"/>
</dbReference>
<dbReference type="Gene3D" id="1.10.340.70">
    <property type="match status" value="1"/>
</dbReference>
<dbReference type="Pfam" id="PF17921">
    <property type="entry name" value="Integrase_H2C2"/>
    <property type="match status" value="1"/>
</dbReference>
<dbReference type="InterPro" id="IPR036397">
    <property type="entry name" value="RNaseH_sf"/>
</dbReference>
<dbReference type="InterPro" id="IPR043128">
    <property type="entry name" value="Rev_trsase/Diguanyl_cyclase"/>
</dbReference>
<evidence type="ECO:0000313" key="5">
    <source>
        <dbReference type="EMBL" id="KOS36131.1"/>
    </source>
</evidence>
<dbReference type="PANTHER" id="PTHR37984">
    <property type="entry name" value="PROTEIN CBG26694"/>
    <property type="match status" value="1"/>
</dbReference>
<dbReference type="Gene3D" id="3.30.70.270">
    <property type="match status" value="1"/>
</dbReference>
<feature type="region of interest" description="Disordered" evidence="3">
    <location>
        <begin position="576"/>
        <end position="595"/>
    </location>
</feature>
<dbReference type="AlphaFoldDB" id="A0A0M8NX67"/>
<keyword evidence="6" id="KW-1185">Reference proteome</keyword>
<dbReference type="InterPro" id="IPR050951">
    <property type="entry name" value="Retrovirus_Pol_polyprotein"/>
</dbReference>
<dbReference type="Pfam" id="PF00665">
    <property type="entry name" value="rve"/>
    <property type="match status" value="1"/>
</dbReference>
<proteinExistence type="predicted"/>
<evidence type="ECO:0000313" key="6">
    <source>
        <dbReference type="Proteomes" id="UP000037696"/>
    </source>
</evidence>
<dbReference type="InterPro" id="IPR012337">
    <property type="entry name" value="RNaseH-like_sf"/>
</dbReference>
<dbReference type="CDD" id="cd09274">
    <property type="entry name" value="RNase_HI_RT_Ty3"/>
    <property type="match status" value="1"/>
</dbReference>
<keyword evidence="2" id="KW-0511">Multifunctional enzyme</keyword>
<evidence type="ECO:0000259" key="4">
    <source>
        <dbReference type="PROSITE" id="PS50994"/>
    </source>
</evidence>
<dbReference type="Proteomes" id="UP000037696">
    <property type="component" value="Unassembled WGS sequence"/>
</dbReference>
<organism evidence="5 6">
    <name type="scientific">Penicillium nordicum</name>
    <dbReference type="NCBI Taxonomy" id="229535"/>
    <lineage>
        <taxon>Eukaryota</taxon>
        <taxon>Fungi</taxon>
        <taxon>Dikarya</taxon>
        <taxon>Ascomycota</taxon>
        <taxon>Pezizomycotina</taxon>
        <taxon>Eurotiomycetes</taxon>
        <taxon>Eurotiomycetidae</taxon>
        <taxon>Eurotiales</taxon>
        <taxon>Aspergillaceae</taxon>
        <taxon>Penicillium</taxon>
    </lineage>
</organism>
<evidence type="ECO:0000256" key="1">
    <source>
        <dbReference type="ARBA" id="ARBA00022884"/>
    </source>
</evidence>
<dbReference type="GO" id="GO:0003723">
    <property type="term" value="F:RNA binding"/>
    <property type="evidence" value="ECO:0007669"/>
    <property type="project" value="UniProtKB-KW"/>
</dbReference>
<dbReference type="Pfam" id="PF17919">
    <property type="entry name" value="RT_RNaseH_2"/>
    <property type="match status" value="1"/>
</dbReference>
<dbReference type="STRING" id="229535.A0A0M8NX67"/>
<dbReference type="InterPro" id="IPR041577">
    <property type="entry name" value="RT_RNaseH_2"/>
</dbReference>
<evidence type="ECO:0000256" key="3">
    <source>
        <dbReference type="SAM" id="MobiDB-lite"/>
    </source>
</evidence>
<dbReference type="InterPro" id="IPR041588">
    <property type="entry name" value="Integrase_H2C2"/>
</dbReference>
<dbReference type="InterPro" id="IPR001584">
    <property type="entry name" value="Integrase_cat-core"/>
</dbReference>
<dbReference type="GO" id="GO:0005634">
    <property type="term" value="C:nucleus"/>
    <property type="evidence" value="ECO:0007669"/>
    <property type="project" value="UniProtKB-ARBA"/>
</dbReference>
<protein>
    <recommendedName>
        <fullName evidence="4">Integrase catalytic domain-containing protein</fullName>
    </recommendedName>
</protein>
<evidence type="ECO:0000256" key="2">
    <source>
        <dbReference type="ARBA" id="ARBA00023268"/>
    </source>
</evidence>
<dbReference type="PANTHER" id="PTHR37984:SF5">
    <property type="entry name" value="PROTEIN NYNRIN-LIKE"/>
    <property type="match status" value="1"/>
</dbReference>
<dbReference type="Gene3D" id="3.30.420.10">
    <property type="entry name" value="Ribonuclease H-like superfamily/Ribonuclease H"/>
    <property type="match status" value="1"/>
</dbReference>
<name>A0A0M8NX67_9EURO</name>
<dbReference type="SUPFAM" id="SSF56672">
    <property type="entry name" value="DNA/RNA polymerases"/>
    <property type="match status" value="1"/>
</dbReference>
<dbReference type="EMBL" id="LHQQ01000726">
    <property type="protein sequence ID" value="KOS36131.1"/>
    <property type="molecule type" value="Genomic_DNA"/>
</dbReference>
<feature type="domain" description="Integrase catalytic" evidence="4">
    <location>
        <begin position="410"/>
        <end position="570"/>
    </location>
</feature>
<sequence>KCTFATRELEFCGHIVGNGNIRPLLAKVEAVQTWPRPKTVHDVRQFLGLATYYRKFIHDFSKVCVPLHELLKESDSTLRKQKFRPIIWTEACESAFRKVKDLLASAPVLKQPDRNKPYVIETDASEWAIGMVLMQEDDNGKLHPVAYDGRKLHGAELNYPVHEKELLAIKEAIRTWDRYIDGDRFETIIITDNASLQYLNTTREYSKRLARWVAEFQQYRLTIRYRKGTENVVADAISRRPDLIGTTPANISLERPVWDAYLATITMVQGTPEKEWLAATIRFLEDGTEPDDKTTKRAVKKYADKLGFQNTYTFTRASPGENRQLIFTHDDGMISPYLELPFRAELLQTAHHEFGHLGYPGLNGIIRPRGWWPTIRADIEQFAKECANCQVSQGSRKGLEREAAQHMVTSGIRPFERWGIDLIGPLPATSNGNRWIVTAIDYATGWPVARATPDATEETLAEFLFRDIYAHYGAFNELLSDNGANLLSGAVKHFVGLLRARHRTTTPYHPRTNGKVENFNGLIGRMLTKYLMGKPTRLWDEYLTKAVFAARVREHAVTKMSPYFLVYGVHPRIAANDNDQPGAQAKSDKDEQIQQLADARSKANELLLVHAIKKQKVRDSAVTKT</sequence>
<feature type="non-terminal residue" evidence="5">
    <location>
        <position position="1"/>
    </location>
</feature>
<dbReference type="OrthoDB" id="5592268at2759"/>
<reference evidence="5 6" key="1">
    <citation type="submission" date="2015-08" db="EMBL/GenBank/DDBJ databases">
        <title>Genome sequencing of Penicillium nordicum.</title>
        <authorList>
            <person name="Nguyen H.D."/>
            <person name="Seifert K.A."/>
        </authorList>
    </citation>
    <scope>NUCLEOTIDE SEQUENCE [LARGE SCALE GENOMIC DNA]</scope>
    <source>
        <strain evidence="5 6">DAOMC 185683</strain>
    </source>
</reference>
<keyword evidence="1" id="KW-0694">RNA-binding</keyword>
<dbReference type="SUPFAM" id="SSF53098">
    <property type="entry name" value="Ribonuclease H-like"/>
    <property type="match status" value="1"/>
</dbReference>
<dbReference type="GO" id="GO:0003824">
    <property type="term" value="F:catalytic activity"/>
    <property type="evidence" value="ECO:0007669"/>
    <property type="project" value="UniProtKB-KW"/>
</dbReference>
<accession>A0A0M8NX67</accession>
<dbReference type="GO" id="GO:0015074">
    <property type="term" value="P:DNA integration"/>
    <property type="evidence" value="ECO:0007669"/>
    <property type="project" value="InterPro"/>
</dbReference>
<dbReference type="PROSITE" id="PS50994">
    <property type="entry name" value="INTEGRASE"/>
    <property type="match status" value="1"/>
</dbReference>
<dbReference type="FunFam" id="3.30.70.270:FF:000020">
    <property type="entry name" value="Transposon Tf2-6 polyprotein-like Protein"/>
    <property type="match status" value="1"/>
</dbReference>